<protein>
    <submittedName>
        <fullName evidence="1">Uncharacterized protein</fullName>
    </submittedName>
</protein>
<dbReference type="AlphaFoldDB" id="A0A286GTB1"/>
<dbReference type="Proteomes" id="UP000219621">
    <property type="component" value="Unassembled WGS sequence"/>
</dbReference>
<name>A0A286GTB1_9PROT</name>
<dbReference type="RefSeq" id="WP_097280478.1">
    <property type="nucleotide sequence ID" value="NZ_OCNJ01000008.1"/>
</dbReference>
<gene>
    <name evidence="1" type="ORF">SAMN05421508_10872</name>
</gene>
<accession>A0A286GTB1</accession>
<dbReference type="EMBL" id="OCNJ01000008">
    <property type="protein sequence ID" value="SOD98750.1"/>
    <property type="molecule type" value="Genomic_DNA"/>
</dbReference>
<organism evidence="1 2">
    <name type="scientific">Caenispirillum bisanense</name>
    <dbReference type="NCBI Taxonomy" id="414052"/>
    <lineage>
        <taxon>Bacteria</taxon>
        <taxon>Pseudomonadati</taxon>
        <taxon>Pseudomonadota</taxon>
        <taxon>Alphaproteobacteria</taxon>
        <taxon>Rhodospirillales</taxon>
        <taxon>Novispirillaceae</taxon>
        <taxon>Caenispirillum</taxon>
    </lineage>
</organism>
<sequence length="94" mass="10020">MSKDDSLNTFTAAEISTFQLSTGPVASAFAEKEVAAAFRGLMDKAHAMELTAGQFIDALVNVHAEYLASLLGPRAAGELLQDIGRHLSDRAKQN</sequence>
<reference evidence="1 2" key="1">
    <citation type="submission" date="2017-09" db="EMBL/GenBank/DDBJ databases">
        <authorList>
            <person name="Ehlers B."/>
            <person name="Leendertz F.H."/>
        </authorList>
    </citation>
    <scope>NUCLEOTIDE SEQUENCE [LARGE SCALE GENOMIC DNA]</scope>
    <source>
        <strain evidence="1 2">USBA 140</strain>
    </source>
</reference>
<evidence type="ECO:0000313" key="2">
    <source>
        <dbReference type="Proteomes" id="UP000219621"/>
    </source>
</evidence>
<keyword evidence="2" id="KW-1185">Reference proteome</keyword>
<evidence type="ECO:0000313" key="1">
    <source>
        <dbReference type="EMBL" id="SOD98750.1"/>
    </source>
</evidence>
<proteinExistence type="predicted"/>